<evidence type="ECO:0000256" key="15">
    <source>
        <dbReference type="ARBA" id="ARBA00022955"/>
    </source>
</evidence>
<dbReference type="FunFam" id="1.10.600.10:FF:000052">
    <property type="entry name" value="Farnesyl pyrophosphate synthase"/>
    <property type="match status" value="1"/>
</dbReference>
<keyword evidence="17" id="KW-0443">Lipid metabolism</keyword>
<comment type="catalytic activity">
    <reaction evidence="28">
        <text>isopentenyl diphosphate + (2E)-geranyl diphosphate = (2E,6E)-farnesyl diphosphate + diphosphate</text>
        <dbReference type="Rhea" id="RHEA:19361"/>
        <dbReference type="ChEBI" id="CHEBI:33019"/>
        <dbReference type="ChEBI" id="CHEBI:58057"/>
        <dbReference type="ChEBI" id="CHEBI:128769"/>
        <dbReference type="ChEBI" id="CHEBI:175763"/>
        <dbReference type="EC" id="2.5.1.10"/>
    </reaction>
</comment>
<evidence type="ECO:0000256" key="30">
    <source>
        <dbReference type="SAM" id="MobiDB-lite"/>
    </source>
</evidence>
<keyword evidence="13" id="KW-0756">Sterol biosynthesis</keyword>
<dbReference type="Proteomes" id="UP000694541">
    <property type="component" value="Unplaced"/>
</dbReference>
<dbReference type="EC" id="2.5.1.1" evidence="7"/>
<keyword evidence="15" id="KW-0752">Steroid biosynthesis</keyword>
<comment type="similarity">
    <text evidence="5">Belongs to the FPP/GGPP synthase family.</text>
</comment>
<comment type="catalytic activity">
    <reaction evidence="27">
        <text>isopentenyl diphosphate + dimethylallyl diphosphate = (2E)-geranyl diphosphate + diphosphate</text>
        <dbReference type="Rhea" id="RHEA:22408"/>
        <dbReference type="ChEBI" id="CHEBI:33019"/>
        <dbReference type="ChEBI" id="CHEBI:57623"/>
        <dbReference type="ChEBI" id="CHEBI:58057"/>
        <dbReference type="ChEBI" id="CHEBI:128769"/>
        <dbReference type="EC" id="2.5.1.1"/>
    </reaction>
</comment>
<feature type="compositionally biased region" description="Basic residues" evidence="30">
    <location>
        <begin position="156"/>
        <end position="167"/>
    </location>
</feature>
<keyword evidence="16" id="KW-0007">Acetylation</keyword>
<dbReference type="Pfam" id="PF00348">
    <property type="entry name" value="polyprenyl_synt"/>
    <property type="match status" value="1"/>
</dbReference>
<evidence type="ECO:0000256" key="12">
    <source>
        <dbReference type="ARBA" id="ARBA00022723"/>
    </source>
</evidence>
<evidence type="ECO:0000256" key="28">
    <source>
        <dbReference type="ARBA" id="ARBA00049399"/>
    </source>
</evidence>
<evidence type="ECO:0000256" key="10">
    <source>
        <dbReference type="ARBA" id="ARBA00022548"/>
    </source>
</evidence>
<reference evidence="31" key="2">
    <citation type="submission" date="2025-09" db="UniProtKB">
        <authorList>
            <consortium name="Ensembl"/>
        </authorList>
    </citation>
    <scope>IDENTIFICATION</scope>
</reference>
<comment type="subcellular location">
    <subcellularLocation>
        <location evidence="2">Cytoplasm</location>
    </subcellularLocation>
</comment>
<dbReference type="PROSITE" id="PS00723">
    <property type="entry name" value="POLYPRENYL_SYNTHASE_1"/>
    <property type="match status" value="1"/>
</dbReference>
<evidence type="ECO:0000256" key="1">
    <source>
        <dbReference type="ARBA" id="ARBA00001946"/>
    </source>
</evidence>
<feature type="region of interest" description="Disordered" evidence="30">
    <location>
        <begin position="1"/>
        <end position="61"/>
    </location>
</feature>
<name>A0A8B9MBP7_9AVES</name>
<evidence type="ECO:0000256" key="9">
    <source>
        <dbReference type="ARBA" id="ARBA00022516"/>
    </source>
</evidence>
<dbReference type="InterPro" id="IPR000092">
    <property type="entry name" value="Polyprenyl_synt"/>
</dbReference>
<dbReference type="GO" id="GO:0005777">
    <property type="term" value="C:peroxisome"/>
    <property type="evidence" value="ECO:0007669"/>
    <property type="project" value="UniProtKB-ARBA"/>
</dbReference>
<comment type="pathway">
    <text evidence="3">Isoprenoid biosynthesis; geranyl diphosphate biosynthesis; geranyl diphosphate from dimethylallyl diphosphate and isopentenyl diphosphate: step 1/1.</text>
</comment>
<dbReference type="SFLD" id="SFLDS00005">
    <property type="entry name" value="Isoprenoid_Synthase_Type_I"/>
    <property type="match status" value="1"/>
</dbReference>
<evidence type="ECO:0000256" key="23">
    <source>
        <dbReference type="ARBA" id="ARBA00032424"/>
    </source>
</evidence>
<dbReference type="GO" id="GO:0004337">
    <property type="term" value="F:(2E,6E)-farnesyl diphosphate synthase activity"/>
    <property type="evidence" value="ECO:0007669"/>
    <property type="project" value="UniProtKB-EC"/>
</dbReference>
<dbReference type="AlphaFoldDB" id="A0A8B9MBP7"/>
<dbReference type="CDD" id="cd00685">
    <property type="entry name" value="Trans_IPPS_HT"/>
    <property type="match status" value="1"/>
</dbReference>
<evidence type="ECO:0000256" key="13">
    <source>
        <dbReference type="ARBA" id="ARBA00022778"/>
    </source>
</evidence>
<reference evidence="31" key="1">
    <citation type="submission" date="2025-08" db="UniProtKB">
        <authorList>
            <consortium name="Ensembl"/>
        </authorList>
    </citation>
    <scope>IDENTIFICATION</scope>
</reference>
<evidence type="ECO:0000256" key="5">
    <source>
        <dbReference type="ARBA" id="ARBA00006706"/>
    </source>
</evidence>
<keyword evidence="14" id="KW-0460">Magnesium</keyword>
<keyword evidence="12" id="KW-0479">Metal-binding</keyword>
<dbReference type="Ensembl" id="ENSANIT00000005361.1">
    <property type="protein sequence ID" value="ENSANIP00000005192.1"/>
    <property type="gene ID" value="ENSANIG00000003573.1"/>
</dbReference>
<dbReference type="Gene3D" id="1.10.600.10">
    <property type="entry name" value="Farnesyl Diphosphate Synthase"/>
    <property type="match status" value="1"/>
</dbReference>
<evidence type="ECO:0000256" key="2">
    <source>
        <dbReference type="ARBA" id="ARBA00004496"/>
    </source>
</evidence>
<feature type="compositionally biased region" description="Basic and acidic residues" evidence="30">
    <location>
        <begin position="169"/>
        <end position="181"/>
    </location>
</feature>
<evidence type="ECO:0000256" key="29">
    <source>
        <dbReference type="ARBA" id="ARBA00053104"/>
    </source>
</evidence>
<evidence type="ECO:0000256" key="24">
    <source>
        <dbReference type="ARBA" id="ARBA00032448"/>
    </source>
</evidence>
<feature type="compositionally biased region" description="Basic and acidic residues" evidence="30">
    <location>
        <begin position="124"/>
        <end position="134"/>
    </location>
</feature>
<evidence type="ECO:0000256" key="14">
    <source>
        <dbReference type="ARBA" id="ARBA00022842"/>
    </source>
</evidence>
<evidence type="ECO:0000256" key="6">
    <source>
        <dbReference type="ARBA" id="ARBA00012439"/>
    </source>
</evidence>
<evidence type="ECO:0000256" key="8">
    <source>
        <dbReference type="ARBA" id="ARBA00022490"/>
    </source>
</evidence>
<evidence type="ECO:0000313" key="31">
    <source>
        <dbReference type="Ensembl" id="ENSANIP00000005192.1"/>
    </source>
</evidence>
<evidence type="ECO:0000256" key="21">
    <source>
        <dbReference type="ARBA" id="ARBA00023278"/>
    </source>
</evidence>
<keyword evidence="11" id="KW-0808">Transferase</keyword>
<keyword evidence="21" id="KW-0379">Hydroxylation</keyword>
<evidence type="ECO:0000313" key="32">
    <source>
        <dbReference type="Proteomes" id="UP000694541"/>
    </source>
</evidence>
<keyword evidence="13" id="KW-0152">Cholesterol biosynthesis</keyword>
<keyword evidence="10" id="KW-0153">Cholesterol metabolism</keyword>
<dbReference type="InterPro" id="IPR008949">
    <property type="entry name" value="Isoprenoid_synthase_dom_sf"/>
</dbReference>
<evidence type="ECO:0000256" key="26">
    <source>
        <dbReference type="ARBA" id="ARBA00034546"/>
    </source>
</evidence>
<dbReference type="GO" id="GO:0045337">
    <property type="term" value="P:farnesyl diphosphate biosynthetic process"/>
    <property type="evidence" value="ECO:0007669"/>
    <property type="project" value="TreeGrafter"/>
</dbReference>
<dbReference type="GO" id="GO:0046872">
    <property type="term" value="F:metal ion binding"/>
    <property type="evidence" value="ECO:0007669"/>
    <property type="project" value="UniProtKB-KW"/>
</dbReference>
<protein>
    <recommendedName>
        <fullName evidence="26">Farnesyl pyrophosphate synthase</fullName>
        <ecNumber evidence="7">2.5.1.1</ecNumber>
        <ecNumber evidence="6">2.5.1.10</ecNumber>
    </recommendedName>
    <alternativeName>
        <fullName evidence="25">(2E,6E)-farnesyl diphosphate synthase</fullName>
    </alternativeName>
    <alternativeName>
        <fullName evidence="24">Dimethylallyltranstransferase</fullName>
    </alternativeName>
    <alternativeName>
        <fullName evidence="23">Farnesyl diphosphate synthase</fullName>
    </alternativeName>
    <alternativeName>
        <fullName evidence="22">Geranyltranstransferase</fullName>
    </alternativeName>
</protein>
<dbReference type="GO" id="GO:0004161">
    <property type="term" value="F:dimethylallyltranstransferase activity"/>
    <property type="evidence" value="ECO:0007669"/>
    <property type="project" value="UniProtKB-EC"/>
</dbReference>
<keyword evidence="18" id="KW-1207">Sterol metabolism</keyword>
<evidence type="ECO:0000256" key="16">
    <source>
        <dbReference type="ARBA" id="ARBA00022990"/>
    </source>
</evidence>
<dbReference type="PROSITE" id="PS00444">
    <property type="entry name" value="POLYPRENYL_SYNTHASE_2"/>
    <property type="match status" value="1"/>
</dbReference>
<keyword evidence="9" id="KW-0444">Lipid biosynthesis</keyword>
<evidence type="ECO:0000256" key="22">
    <source>
        <dbReference type="ARBA" id="ARBA00032380"/>
    </source>
</evidence>
<dbReference type="EC" id="2.5.1.10" evidence="6"/>
<evidence type="ECO:0000256" key="4">
    <source>
        <dbReference type="ARBA" id="ARBA00005035"/>
    </source>
</evidence>
<evidence type="ECO:0000256" key="17">
    <source>
        <dbReference type="ARBA" id="ARBA00023098"/>
    </source>
</evidence>
<evidence type="ECO:0000256" key="11">
    <source>
        <dbReference type="ARBA" id="ARBA00022679"/>
    </source>
</evidence>
<keyword evidence="19" id="KW-0753">Steroid metabolism</keyword>
<dbReference type="GO" id="GO:0005759">
    <property type="term" value="C:mitochondrial matrix"/>
    <property type="evidence" value="ECO:0007669"/>
    <property type="project" value="UniProtKB-ARBA"/>
</dbReference>
<proteinExistence type="inferred from homology"/>
<evidence type="ECO:0000256" key="25">
    <source>
        <dbReference type="ARBA" id="ARBA00032873"/>
    </source>
</evidence>
<dbReference type="InterPro" id="IPR033749">
    <property type="entry name" value="Polyprenyl_synt_CS"/>
</dbReference>
<evidence type="ECO:0000256" key="19">
    <source>
        <dbReference type="ARBA" id="ARBA00023221"/>
    </source>
</evidence>
<dbReference type="GO" id="GO:0006695">
    <property type="term" value="P:cholesterol biosynthetic process"/>
    <property type="evidence" value="ECO:0007669"/>
    <property type="project" value="UniProtKB-KW"/>
</dbReference>
<comment type="cofactor">
    <cofactor evidence="1">
        <name>Mg(2+)</name>
        <dbReference type="ChEBI" id="CHEBI:18420"/>
    </cofactor>
</comment>
<evidence type="ECO:0000256" key="20">
    <source>
        <dbReference type="ARBA" id="ARBA00023229"/>
    </source>
</evidence>
<keyword evidence="20" id="KW-0414">Isoprene biosynthesis</keyword>
<dbReference type="SUPFAM" id="SSF48576">
    <property type="entry name" value="Terpenoid synthases"/>
    <property type="match status" value="1"/>
</dbReference>
<feature type="region of interest" description="Disordered" evidence="30">
    <location>
        <begin position="121"/>
        <end position="196"/>
    </location>
</feature>
<dbReference type="SFLD" id="SFLDG01017">
    <property type="entry name" value="Polyprenyl_Transferase_Like"/>
    <property type="match status" value="1"/>
</dbReference>
<dbReference type="PANTHER" id="PTHR11525">
    <property type="entry name" value="FARNESYL-PYROPHOSPHATE SYNTHETASE"/>
    <property type="match status" value="1"/>
</dbReference>
<dbReference type="InterPro" id="IPR039702">
    <property type="entry name" value="FPS1-like"/>
</dbReference>
<evidence type="ECO:0000256" key="7">
    <source>
        <dbReference type="ARBA" id="ARBA00012833"/>
    </source>
</evidence>
<evidence type="ECO:0000256" key="18">
    <source>
        <dbReference type="ARBA" id="ARBA00023166"/>
    </source>
</evidence>
<dbReference type="PANTHER" id="PTHR11525:SF0">
    <property type="entry name" value="FARNESYL PYROPHOSPHATE SYNTHASE"/>
    <property type="match status" value="1"/>
</dbReference>
<feature type="region of interest" description="Disordered" evidence="30">
    <location>
        <begin position="76"/>
        <end position="103"/>
    </location>
</feature>
<keyword evidence="32" id="KW-1185">Reference proteome</keyword>
<evidence type="ECO:0000256" key="27">
    <source>
        <dbReference type="ARBA" id="ARBA00049291"/>
    </source>
</evidence>
<accession>A0A8B9MBP7</accession>
<evidence type="ECO:0000256" key="3">
    <source>
        <dbReference type="ARBA" id="ARBA00004932"/>
    </source>
</evidence>
<comment type="pathway">
    <text evidence="4">Isoprenoid biosynthesis; farnesyl diphosphate biosynthesis; farnesyl diphosphate from geranyl diphosphate and isopentenyl diphosphate: step 1/1.</text>
</comment>
<keyword evidence="8" id="KW-0963">Cytoplasm</keyword>
<organism evidence="31 32">
    <name type="scientific">Accipiter nisus</name>
    <name type="common">Eurasian sparrowhawk</name>
    <dbReference type="NCBI Taxonomy" id="211598"/>
    <lineage>
        <taxon>Eukaryota</taxon>
        <taxon>Metazoa</taxon>
        <taxon>Chordata</taxon>
        <taxon>Craniata</taxon>
        <taxon>Vertebrata</taxon>
        <taxon>Euteleostomi</taxon>
        <taxon>Archelosauria</taxon>
        <taxon>Archosauria</taxon>
        <taxon>Dinosauria</taxon>
        <taxon>Saurischia</taxon>
        <taxon>Theropoda</taxon>
        <taxon>Coelurosauria</taxon>
        <taxon>Aves</taxon>
        <taxon>Neognathae</taxon>
        <taxon>Neoaves</taxon>
        <taxon>Telluraves</taxon>
        <taxon>Accipitrimorphae</taxon>
        <taxon>Accipitriformes</taxon>
        <taxon>Accipitridae</taxon>
        <taxon>Accipitrinae</taxon>
        <taxon>Accipiter</taxon>
    </lineage>
</organism>
<comment type="function">
    <text evidence="29">Key enzyme in isoprenoid biosynthesis which catalyzes the formation of farnesyl diphosphate (FPP), a precursor for several classes of essential metabolites including sterols, dolichols, carotenoids, and ubiquinones. FPP also serves as substrate for protein farnesylation and geranylgeranylation. Catalyzes the sequential condensation of isopentenyl pyrophosphate with the allylic pyrophosphates, dimethylallyl pyrophosphate, and then with the resultant geranylpyrophosphate to the ultimate product farnesyl pyrophosphate.</text>
</comment>
<sequence>MSPARVGDGGGDDGKPDPPPPVPRLSATEVSAWHPTTRHLHPHTCAAPPCHTAQRPCRPPASPRLQCTPQLPCTPHPPAPPSPRPGLCRTPAGQSLHSLSPPISRLGPALPALLLAQPPWPHPHTMERANERRRQLWPAADSASRAGHAGDCSRVAAKRRLSPRLRTTRPGEPRARAERSGAGRVASPRFASPPTPLTPSGRWWPVWAAVSVTMSGSGVRGAAAEREEFVSFFPQIVRDLTEDGLGHPEVGDAVARLKEVLEYNVPGGKCNRGLTVLAAFRELAAPGQQDPESLRCALAVGWCIELFQAFFLVADDIMDASLTRRGQLCWYKKEGIGLDAVNDAFLLESSVYRLLKKYCGERPYYMSLLELFLQTAYQTELGQMLDLITAPVSQVDLNRFSEQRYKAIVKYKTAFYSFYLPVAAAMYMAGIDSKEEHDNAKAILLEMGEFFQIQDDYLDCFGDPELTGKVGTDIQDNKCSWLVVECLRRVTPDQRWILEENYGCKEPEKVAKVKELYESLGMRAAFQEYEESSYQRLQELIKKHANRLPKEIFLGLAQKIYKRQK</sequence>